<dbReference type="PANTHER" id="PTHR43415">
    <property type="entry name" value="SPERMIDINE N(1)-ACETYLTRANSFERASE"/>
    <property type="match status" value="1"/>
</dbReference>
<dbReference type="InterPro" id="IPR016181">
    <property type="entry name" value="Acyl_CoA_acyltransferase"/>
</dbReference>
<comment type="caution">
    <text evidence="2">The sequence shown here is derived from an EMBL/GenBank/DDBJ whole genome shotgun (WGS) entry which is preliminary data.</text>
</comment>
<dbReference type="GO" id="GO:0016747">
    <property type="term" value="F:acyltransferase activity, transferring groups other than amino-acyl groups"/>
    <property type="evidence" value="ECO:0007669"/>
    <property type="project" value="InterPro"/>
</dbReference>
<dbReference type="SUPFAM" id="SSF55729">
    <property type="entry name" value="Acyl-CoA N-acyltransferases (Nat)"/>
    <property type="match status" value="1"/>
</dbReference>
<gene>
    <name evidence="2" type="ORF">SDC9_94507</name>
</gene>
<accession>A0A645A3M9</accession>
<dbReference type="PROSITE" id="PS51186">
    <property type="entry name" value="GNAT"/>
    <property type="match status" value="1"/>
</dbReference>
<dbReference type="AlphaFoldDB" id="A0A645A3M9"/>
<evidence type="ECO:0000259" key="1">
    <source>
        <dbReference type="PROSITE" id="PS51186"/>
    </source>
</evidence>
<proteinExistence type="predicted"/>
<reference evidence="2" key="1">
    <citation type="submission" date="2019-08" db="EMBL/GenBank/DDBJ databases">
        <authorList>
            <person name="Kucharzyk K."/>
            <person name="Murdoch R.W."/>
            <person name="Higgins S."/>
            <person name="Loffler F."/>
        </authorList>
    </citation>
    <scope>NUCLEOTIDE SEQUENCE</scope>
</reference>
<organism evidence="2">
    <name type="scientific">bioreactor metagenome</name>
    <dbReference type="NCBI Taxonomy" id="1076179"/>
    <lineage>
        <taxon>unclassified sequences</taxon>
        <taxon>metagenomes</taxon>
        <taxon>ecological metagenomes</taxon>
    </lineage>
</organism>
<dbReference type="Pfam" id="PF00583">
    <property type="entry name" value="Acetyltransf_1"/>
    <property type="match status" value="1"/>
</dbReference>
<dbReference type="InterPro" id="IPR000182">
    <property type="entry name" value="GNAT_dom"/>
</dbReference>
<sequence>MGNPVKDEFLWFFLFKKVQRIVSSLVLSFKKEHVLMPEYTLKDGRTLILRDPTLDDAQEMVDYLKIVGSETDFLLCDENGIDGLTLEGEQEWITATLNAPNTKMFVGTVDGEIMLVCDVRAAARKRIAHVGGIAISIKREYWHLGVGSIAMQAMIDFAKSTGVLRTLSLEVREGNERAISLYKRFGFTEIGRHKERINVRGTYYDEILMDLDLTQA</sequence>
<dbReference type="PANTHER" id="PTHR43415:SF3">
    <property type="entry name" value="GNAT-FAMILY ACETYLTRANSFERASE"/>
    <property type="match status" value="1"/>
</dbReference>
<feature type="domain" description="N-acetyltransferase" evidence="1">
    <location>
        <begin position="47"/>
        <end position="214"/>
    </location>
</feature>
<dbReference type="Gene3D" id="3.40.630.30">
    <property type="match status" value="1"/>
</dbReference>
<name>A0A645A3M9_9ZZZZ</name>
<protein>
    <recommendedName>
        <fullName evidence="1">N-acetyltransferase domain-containing protein</fullName>
    </recommendedName>
</protein>
<dbReference type="EMBL" id="VSSQ01011819">
    <property type="protein sequence ID" value="MPM47789.1"/>
    <property type="molecule type" value="Genomic_DNA"/>
</dbReference>
<evidence type="ECO:0000313" key="2">
    <source>
        <dbReference type="EMBL" id="MPM47789.1"/>
    </source>
</evidence>